<dbReference type="GO" id="GO:0003735">
    <property type="term" value="F:structural constituent of ribosome"/>
    <property type="evidence" value="ECO:0007669"/>
    <property type="project" value="InterPro"/>
</dbReference>
<dbReference type="EMBL" id="GECU01002980">
    <property type="protein sequence ID" value="JAT04727.1"/>
    <property type="molecule type" value="Transcribed_RNA"/>
</dbReference>
<dbReference type="GO" id="GO:0022626">
    <property type="term" value="C:cytosolic ribosome"/>
    <property type="evidence" value="ECO:0007669"/>
    <property type="project" value="UniProtKB-ARBA"/>
</dbReference>
<feature type="non-terminal residue" evidence="6">
    <location>
        <position position="1"/>
    </location>
</feature>
<dbReference type="InterPro" id="IPR047860">
    <property type="entry name" value="Ribosomal_eS12_CS"/>
</dbReference>
<dbReference type="PANTHER" id="PTHR11843">
    <property type="entry name" value="40S RIBOSOMAL PROTEIN S12"/>
    <property type="match status" value="1"/>
</dbReference>
<keyword evidence="2 4" id="KW-0689">Ribosomal protein</keyword>
<gene>
    <name evidence="6" type="ORF">g.9396</name>
</gene>
<evidence type="ECO:0000256" key="1">
    <source>
        <dbReference type="ARBA" id="ARBA00005824"/>
    </source>
</evidence>
<keyword evidence="3 4" id="KW-0687">Ribonucleoprotein</keyword>
<proteinExistence type="inferred from homology"/>
<dbReference type="GO" id="GO:0015935">
    <property type="term" value="C:small ribosomal subunit"/>
    <property type="evidence" value="ECO:0007669"/>
    <property type="project" value="UniProtKB-ARBA"/>
</dbReference>
<dbReference type="Gene3D" id="3.30.1330.30">
    <property type="match status" value="1"/>
</dbReference>
<dbReference type="InterPro" id="IPR029064">
    <property type="entry name" value="Ribosomal_eL30-like_sf"/>
</dbReference>
<evidence type="ECO:0000256" key="4">
    <source>
        <dbReference type="RuleBase" id="RU000670"/>
    </source>
</evidence>
<feature type="domain" description="Ribosomal protein eL8/eL30/eS12/Gadd45" evidence="5">
    <location>
        <begin position="53"/>
        <end position="146"/>
    </location>
</feature>
<dbReference type="InterPro" id="IPR000530">
    <property type="entry name" value="Ribosomal_eS12"/>
</dbReference>
<evidence type="ECO:0000256" key="3">
    <source>
        <dbReference type="ARBA" id="ARBA00023274"/>
    </source>
</evidence>
<comment type="similarity">
    <text evidence="1 4">Belongs to the eukaryotic ribosomal protein eS12 family.</text>
</comment>
<dbReference type="SUPFAM" id="SSF55315">
    <property type="entry name" value="L30e-like"/>
    <property type="match status" value="1"/>
</dbReference>
<accession>A0A1B6JZT9</accession>
<evidence type="ECO:0000259" key="5">
    <source>
        <dbReference type="Pfam" id="PF01248"/>
    </source>
</evidence>
<dbReference type="PRINTS" id="PR00972">
    <property type="entry name" value="RIBSOMALS12E"/>
</dbReference>
<dbReference type="InterPro" id="IPR004038">
    <property type="entry name" value="Ribosomal_eL8/eL30/eS12/Gad45"/>
</dbReference>
<name>A0A1B6JZT9_9HEMI</name>
<dbReference type="FunFam" id="3.30.1330.30:FF:000005">
    <property type="entry name" value="40S ribosomal protein S12"/>
    <property type="match status" value="1"/>
</dbReference>
<evidence type="ECO:0000313" key="6">
    <source>
        <dbReference type="EMBL" id="JAT04727.1"/>
    </source>
</evidence>
<dbReference type="AlphaFoldDB" id="A0A1B6JZT9"/>
<protein>
    <recommendedName>
        <fullName evidence="4">40S ribosomal protein S12</fullName>
    </recommendedName>
</protein>
<dbReference type="Pfam" id="PF01248">
    <property type="entry name" value="Ribosomal_L7Ae"/>
    <property type="match status" value="1"/>
</dbReference>
<dbReference type="PROSITE" id="PS01189">
    <property type="entry name" value="RIBOSOMAL_S12E"/>
    <property type="match status" value="1"/>
</dbReference>
<dbReference type="GO" id="GO:0006412">
    <property type="term" value="P:translation"/>
    <property type="evidence" value="ECO:0007669"/>
    <property type="project" value="InterPro"/>
</dbReference>
<sequence>VHAQNPKPQVENIPFFRCSLEVCCVFRFYQTMSDTEGDVVAQPSGGPTDINSALQEVLKTALIHDGISHGLHEATKVLDKRQALLCVLAENCDEPMYKKLVQALCNEHQIPLIRVDNNKKLGEWAGLCKIDNTGKARKVVGCSCVVIKDYGEETAALDMLRDYMKTQGVVS</sequence>
<organism evidence="6">
    <name type="scientific">Homalodisca liturata</name>
    <dbReference type="NCBI Taxonomy" id="320908"/>
    <lineage>
        <taxon>Eukaryota</taxon>
        <taxon>Metazoa</taxon>
        <taxon>Ecdysozoa</taxon>
        <taxon>Arthropoda</taxon>
        <taxon>Hexapoda</taxon>
        <taxon>Insecta</taxon>
        <taxon>Pterygota</taxon>
        <taxon>Neoptera</taxon>
        <taxon>Paraneoptera</taxon>
        <taxon>Hemiptera</taxon>
        <taxon>Auchenorrhyncha</taxon>
        <taxon>Membracoidea</taxon>
        <taxon>Cicadellidae</taxon>
        <taxon>Cicadellinae</taxon>
        <taxon>Proconiini</taxon>
        <taxon>Homalodisca</taxon>
    </lineage>
</organism>
<reference evidence="6" key="1">
    <citation type="submission" date="2015-11" db="EMBL/GenBank/DDBJ databases">
        <title>De novo transcriptome assembly of four potential Pierce s Disease insect vectors from Arizona vineyards.</title>
        <authorList>
            <person name="Tassone E.E."/>
        </authorList>
    </citation>
    <scope>NUCLEOTIDE SEQUENCE</scope>
</reference>
<evidence type="ECO:0000256" key="2">
    <source>
        <dbReference type="ARBA" id="ARBA00022980"/>
    </source>
</evidence>